<protein>
    <submittedName>
        <fullName evidence="3">Uncharacterized protein</fullName>
    </submittedName>
</protein>
<name>A0A2U1NTP7_ARTAN</name>
<keyword evidence="1" id="KW-0812">Transmembrane</keyword>
<dbReference type="Proteomes" id="UP000245207">
    <property type="component" value="Unassembled WGS sequence"/>
</dbReference>
<keyword evidence="1" id="KW-0472">Membrane</keyword>
<keyword evidence="4" id="KW-1185">Reference proteome</keyword>
<evidence type="ECO:0000256" key="1">
    <source>
        <dbReference type="SAM" id="Phobius"/>
    </source>
</evidence>
<accession>A0A2U1NTP7</accession>
<feature type="signal peptide" evidence="2">
    <location>
        <begin position="1"/>
        <end position="24"/>
    </location>
</feature>
<dbReference type="PANTHER" id="PTHR35465:SF1">
    <property type="entry name" value="PHOSPHATIDYLINOSITOL-GLYCAN BIOSYNTHESIS CLASS X PROTEIN"/>
    <property type="match status" value="1"/>
</dbReference>
<evidence type="ECO:0000256" key="2">
    <source>
        <dbReference type="SAM" id="SignalP"/>
    </source>
</evidence>
<feature type="transmembrane region" description="Helical" evidence="1">
    <location>
        <begin position="83"/>
        <end position="110"/>
    </location>
</feature>
<dbReference type="PANTHER" id="PTHR35465">
    <property type="entry name" value="CAVEOLIN-1 PROTEIN"/>
    <property type="match status" value="1"/>
</dbReference>
<feature type="chain" id="PRO_5015544366" evidence="2">
    <location>
        <begin position="25"/>
        <end position="130"/>
    </location>
</feature>
<gene>
    <name evidence="3" type="ORF">CTI12_AA230710</name>
</gene>
<reference evidence="3 4" key="1">
    <citation type="journal article" date="2018" name="Mol. Plant">
        <title>The genome of Artemisia annua provides insight into the evolution of Asteraceae family and artemisinin biosynthesis.</title>
        <authorList>
            <person name="Shen Q."/>
            <person name="Zhang L."/>
            <person name="Liao Z."/>
            <person name="Wang S."/>
            <person name="Yan T."/>
            <person name="Shi P."/>
            <person name="Liu M."/>
            <person name="Fu X."/>
            <person name="Pan Q."/>
            <person name="Wang Y."/>
            <person name="Lv Z."/>
            <person name="Lu X."/>
            <person name="Zhang F."/>
            <person name="Jiang W."/>
            <person name="Ma Y."/>
            <person name="Chen M."/>
            <person name="Hao X."/>
            <person name="Li L."/>
            <person name="Tang Y."/>
            <person name="Lv G."/>
            <person name="Zhou Y."/>
            <person name="Sun X."/>
            <person name="Brodelius P.E."/>
            <person name="Rose J.K.C."/>
            <person name="Tang K."/>
        </authorList>
    </citation>
    <scope>NUCLEOTIDE SEQUENCE [LARGE SCALE GENOMIC DNA]</scope>
    <source>
        <strain evidence="4">cv. Huhao1</strain>
        <tissue evidence="3">Leaf</tissue>
    </source>
</reference>
<dbReference type="EMBL" id="PKPP01002205">
    <property type="protein sequence ID" value="PWA76899.1"/>
    <property type="molecule type" value="Genomic_DNA"/>
</dbReference>
<dbReference type="OrthoDB" id="3360032at2759"/>
<sequence length="130" mass="14788">MVCATTQLCCFLLCWISLQHICRADQSILKVGKELIKETISLQSGSRIYQLQGLRPNTWYEVKISYPASVVCDELVVGIPRKAWLVVILAVVCLVVAFVISYFLPSILIVRNMILRKWLAFGYHVFVVLL</sequence>
<dbReference type="AlphaFoldDB" id="A0A2U1NTP7"/>
<evidence type="ECO:0000313" key="4">
    <source>
        <dbReference type="Proteomes" id="UP000245207"/>
    </source>
</evidence>
<comment type="caution">
    <text evidence="3">The sequence shown here is derived from an EMBL/GenBank/DDBJ whole genome shotgun (WGS) entry which is preliminary data.</text>
</comment>
<keyword evidence="2" id="KW-0732">Signal</keyword>
<proteinExistence type="predicted"/>
<dbReference type="STRING" id="35608.A0A2U1NTP7"/>
<evidence type="ECO:0000313" key="3">
    <source>
        <dbReference type="EMBL" id="PWA76899.1"/>
    </source>
</evidence>
<keyword evidence="1" id="KW-1133">Transmembrane helix</keyword>
<organism evidence="3 4">
    <name type="scientific">Artemisia annua</name>
    <name type="common">Sweet wormwood</name>
    <dbReference type="NCBI Taxonomy" id="35608"/>
    <lineage>
        <taxon>Eukaryota</taxon>
        <taxon>Viridiplantae</taxon>
        <taxon>Streptophyta</taxon>
        <taxon>Embryophyta</taxon>
        <taxon>Tracheophyta</taxon>
        <taxon>Spermatophyta</taxon>
        <taxon>Magnoliopsida</taxon>
        <taxon>eudicotyledons</taxon>
        <taxon>Gunneridae</taxon>
        <taxon>Pentapetalae</taxon>
        <taxon>asterids</taxon>
        <taxon>campanulids</taxon>
        <taxon>Asterales</taxon>
        <taxon>Asteraceae</taxon>
        <taxon>Asteroideae</taxon>
        <taxon>Anthemideae</taxon>
        <taxon>Artemisiinae</taxon>
        <taxon>Artemisia</taxon>
    </lineage>
</organism>